<evidence type="ECO:0000313" key="2">
    <source>
        <dbReference type="EMBL" id="CAA9260782.1"/>
    </source>
</evidence>
<dbReference type="EC" id="2.7.7.49" evidence="2"/>
<dbReference type="GO" id="GO:0003676">
    <property type="term" value="F:nucleic acid binding"/>
    <property type="evidence" value="ECO:0007669"/>
    <property type="project" value="InterPro"/>
</dbReference>
<reference evidence="2" key="1">
    <citation type="submission" date="2020-02" db="EMBL/GenBank/DDBJ databases">
        <authorList>
            <person name="Meier V. D."/>
        </authorList>
    </citation>
    <scope>NUCLEOTIDE SEQUENCE</scope>
    <source>
        <strain evidence="2">AVDCRST_MAG93</strain>
    </source>
</reference>
<dbReference type="InterPro" id="IPR043502">
    <property type="entry name" value="DNA/RNA_pol_sf"/>
</dbReference>
<organism evidence="2">
    <name type="scientific">uncultured Chloroflexia bacterium</name>
    <dbReference type="NCBI Taxonomy" id="1672391"/>
    <lineage>
        <taxon>Bacteria</taxon>
        <taxon>Bacillati</taxon>
        <taxon>Chloroflexota</taxon>
        <taxon>Chloroflexia</taxon>
        <taxon>environmental samples</taxon>
    </lineage>
</organism>
<dbReference type="Pfam" id="PF08388">
    <property type="entry name" value="GIIM"/>
    <property type="match status" value="1"/>
</dbReference>
<dbReference type="InterPro" id="IPR000477">
    <property type="entry name" value="RT_dom"/>
</dbReference>
<accession>A0A6J4IUP8</accession>
<dbReference type="CDD" id="cd01651">
    <property type="entry name" value="RT_G2_intron"/>
    <property type="match status" value="1"/>
</dbReference>
<dbReference type="GO" id="GO:0008270">
    <property type="term" value="F:zinc ion binding"/>
    <property type="evidence" value="ECO:0007669"/>
    <property type="project" value="InterPro"/>
</dbReference>
<evidence type="ECO:0000259" key="1">
    <source>
        <dbReference type="PROSITE" id="PS50878"/>
    </source>
</evidence>
<dbReference type="AlphaFoldDB" id="A0A6J4IUP8"/>
<dbReference type="Pfam" id="PF13655">
    <property type="entry name" value="RVT_N"/>
    <property type="match status" value="1"/>
</dbReference>
<dbReference type="InterPro" id="IPR051083">
    <property type="entry name" value="GrpII_Intron_Splice-Mob/Def"/>
</dbReference>
<gene>
    <name evidence="2" type="ORF">AVDCRST_MAG93-2174</name>
</gene>
<dbReference type="InterPro" id="IPR030931">
    <property type="entry name" value="Group_II_RT_mat"/>
</dbReference>
<dbReference type="PANTHER" id="PTHR34047:SF10">
    <property type="entry name" value="GROUP II INTRON-ASSOCIATED OPEN READING FRAME"/>
    <property type="match status" value="1"/>
</dbReference>
<feature type="domain" description="Reverse transcriptase" evidence="1">
    <location>
        <begin position="94"/>
        <end position="328"/>
    </location>
</feature>
<dbReference type="PANTHER" id="PTHR34047">
    <property type="entry name" value="NUCLEAR INTRON MATURASE 1, MITOCHONDRIAL-RELATED"/>
    <property type="match status" value="1"/>
</dbReference>
<dbReference type="GO" id="GO:0003964">
    <property type="term" value="F:RNA-directed DNA polymerase activity"/>
    <property type="evidence" value="ECO:0007669"/>
    <property type="project" value="UniProtKB-KW"/>
</dbReference>
<dbReference type="NCBIfam" id="TIGR04416">
    <property type="entry name" value="group_II_RT_mat"/>
    <property type="match status" value="1"/>
</dbReference>
<protein>
    <submittedName>
        <fullName evidence="2">Retron-type RNA-directed DNA polymerase</fullName>
        <ecNumber evidence="2">2.7.7.49</ecNumber>
    </submittedName>
</protein>
<keyword evidence="2" id="KW-0548">Nucleotidyltransferase</keyword>
<keyword evidence="2" id="KW-0695">RNA-directed DNA polymerase</keyword>
<dbReference type="SUPFAM" id="SSF56672">
    <property type="entry name" value="DNA/RNA polymerases"/>
    <property type="match status" value="1"/>
</dbReference>
<proteinExistence type="predicted"/>
<dbReference type="CDD" id="cd00085">
    <property type="entry name" value="HNHc"/>
    <property type="match status" value="1"/>
</dbReference>
<dbReference type="Pfam" id="PF00078">
    <property type="entry name" value="RVT_1"/>
    <property type="match status" value="1"/>
</dbReference>
<name>A0A6J4IUP8_9CHLR</name>
<dbReference type="GO" id="GO:0004519">
    <property type="term" value="F:endonuclease activity"/>
    <property type="evidence" value="ECO:0007669"/>
    <property type="project" value="InterPro"/>
</dbReference>
<sequence length="565" mass="64243">MTAATTAGAASHRSDEWHAIDWQKAHHTVRRLQARIVKATQEGRWGKVKALQRLLTHSFSGKALAVKRVTENQGKRTAGVDRDIWNTPAKKAAAVDSLRQHGYQSQPLRRVSIPKANGKKRPLGIPTMKDRAMQALYLLALEPIAETTGDPNSYGFRPERSTADAIGHLHQVLSLPTGAEWILEGDIRSCFDEISHEWLLTHIPLEKRVLQQWLKAGFMEGSVFHDTNAGTPQGGICSPVLANLTLDGLEAKLRELYPKKTAKSRRVKVNVVRFADDFVITGSSKELLENEVKPLVEQFLHERGLELSQEKTKITHIADGFDFLGQHVRDYDGLILVKPSRKNVQALLRKVRGIIKGNAQASTGNLIGLLNPVIRGWANFHRHVASKQTFTKVDNAIFQALWRWAKRRHPKKPLRWIKDTYFHKVEGRNWVFRGDRPGKHGRPIKVRLFYASQVAIQRHVKIKGAANPYDPAWEIYFEHRLGVKMVENLRDRRKLLYLWKEQKGLCPVCEQPITSITGWHNHHIVWRVHGGTDRAENRVLLHPNCHTQVHHHGLTVVKPRSSHGV</sequence>
<keyword evidence="2" id="KW-0808">Transferase</keyword>
<dbReference type="InterPro" id="IPR013597">
    <property type="entry name" value="Mat_intron_G2"/>
</dbReference>
<dbReference type="InterPro" id="IPR002711">
    <property type="entry name" value="HNH"/>
</dbReference>
<dbReference type="PROSITE" id="PS50878">
    <property type="entry name" value="RT_POL"/>
    <property type="match status" value="1"/>
</dbReference>
<dbReference type="SMART" id="SM00507">
    <property type="entry name" value="HNHc"/>
    <property type="match status" value="1"/>
</dbReference>
<dbReference type="EMBL" id="CADCTR010000732">
    <property type="protein sequence ID" value="CAA9260782.1"/>
    <property type="molecule type" value="Genomic_DNA"/>
</dbReference>
<dbReference type="Gene3D" id="1.10.30.50">
    <property type="match status" value="1"/>
</dbReference>
<dbReference type="InterPro" id="IPR003615">
    <property type="entry name" value="HNH_nuc"/>
</dbReference>
<dbReference type="InterPro" id="IPR025960">
    <property type="entry name" value="RVT_N"/>
</dbReference>
<dbReference type="Pfam" id="PF01844">
    <property type="entry name" value="HNH"/>
    <property type="match status" value="1"/>
</dbReference>